<dbReference type="Pfam" id="PF00132">
    <property type="entry name" value="Hexapep"/>
    <property type="match status" value="1"/>
</dbReference>
<dbReference type="AlphaFoldDB" id="A0A1G7S6U7"/>
<dbReference type="Proteomes" id="UP000199706">
    <property type="component" value="Unassembled WGS sequence"/>
</dbReference>
<dbReference type="RefSeq" id="WP_208449337.1">
    <property type="nucleotide sequence ID" value="NZ_CADERL010000002.1"/>
</dbReference>
<accession>A0A1G7S6U7</accession>
<dbReference type="GO" id="GO:0006535">
    <property type="term" value="P:cysteine biosynthetic process from serine"/>
    <property type="evidence" value="ECO:0007669"/>
    <property type="project" value="InterPro"/>
</dbReference>
<evidence type="ECO:0000313" key="6">
    <source>
        <dbReference type="Proteomes" id="UP000199706"/>
    </source>
</evidence>
<dbReference type="InterPro" id="IPR011004">
    <property type="entry name" value="Trimer_LpxA-like_sf"/>
</dbReference>
<organism evidence="5 6">
    <name type="scientific">Paraburkholderia phenazinium</name>
    <dbReference type="NCBI Taxonomy" id="60549"/>
    <lineage>
        <taxon>Bacteria</taxon>
        <taxon>Pseudomonadati</taxon>
        <taxon>Pseudomonadota</taxon>
        <taxon>Betaproteobacteria</taxon>
        <taxon>Burkholderiales</taxon>
        <taxon>Burkholderiaceae</taxon>
        <taxon>Paraburkholderia</taxon>
    </lineage>
</organism>
<dbReference type="EC" id="2.3.1.30" evidence="4"/>
<comment type="similarity">
    <text evidence="4">Belongs to the transferase hexapeptide repeat family.</text>
</comment>
<dbReference type="InterPro" id="IPR018357">
    <property type="entry name" value="Hexapep_transf_CS"/>
</dbReference>
<dbReference type="PANTHER" id="PTHR42811">
    <property type="entry name" value="SERINE ACETYLTRANSFERASE"/>
    <property type="match status" value="1"/>
</dbReference>
<dbReference type="InterPro" id="IPR005881">
    <property type="entry name" value="Ser_O-AcTrfase"/>
</dbReference>
<evidence type="ECO:0000256" key="2">
    <source>
        <dbReference type="ARBA" id="ARBA00022737"/>
    </source>
</evidence>
<evidence type="ECO:0000256" key="3">
    <source>
        <dbReference type="ARBA" id="ARBA00023315"/>
    </source>
</evidence>
<gene>
    <name evidence="5" type="ORF">SAMN05216466_102406</name>
</gene>
<dbReference type="PROSITE" id="PS00101">
    <property type="entry name" value="HEXAPEP_TRANSFERASES"/>
    <property type="match status" value="1"/>
</dbReference>
<dbReference type="Gene3D" id="2.160.10.10">
    <property type="entry name" value="Hexapeptide repeat proteins"/>
    <property type="match status" value="1"/>
</dbReference>
<dbReference type="PIRSF" id="PIRSF000441">
    <property type="entry name" value="CysE"/>
    <property type="match status" value="1"/>
</dbReference>
<evidence type="ECO:0000256" key="4">
    <source>
        <dbReference type="PIRNR" id="PIRNR000441"/>
    </source>
</evidence>
<reference evidence="5 6" key="1">
    <citation type="submission" date="2016-10" db="EMBL/GenBank/DDBJ databases">
        <authorList>
            <person name="de Groot N.N."/>
        </authorList>
    </citation>
    <scope>NUCLEOTIDE SEQUENCE [LARGE SCALE GENOMIC DNA]</scope>
    <source>
        <strain evidence="5 6">LMG 2247</strain>
    </source>
</reference>
<keyword evidence="1 4" id="KW-0808">Transferase</keyword>
<evidence type="ECO:0000256" key="1">
    <source>
        <dbReference type="ARBA" id="ARBA00022679"/>
    </source>
</evidence>
<dbReference type="GO" id="GO:0005737">
    <property type="term" value="C:cytoplasm"/>
    <property type="evidence" value="ECO:0007669"/>
    <property type="project" value="InterPro"/>
</dbReference>
<dbReference type="InterPro" id="IPR001451">
    <property type="entry name" value="Hexapep"/>
</dbReference>
<evidence type="ECO:0000313" key="5">
    <source>
        <dbReference type="EMBL" id="SDG18703.1"/>
    </source>
</evidence>
<comment type="catalytic activity">
    <reaction evidence="4">
        <text>L-serine + acetyl-CoA = O-acetyl-L-serine + CoA</text>
        <dbReference type="Rhea" id="RHEA:24560"/>
        <dbReference type="ChEBI" id="CHEBI:33384"/>
        <dbReference type="ChEBI" id="CHEBI:57287"/>
        <dbReference type="ChEBI" id="CHEBI:57288"/>
        <dbReference type="ChEBI" id="CHEBI:58340"/>
        <dbReference type="EC" id="2.3.1.30"/>
    </reaction>
</comment>
<keyword evidence="3 4" id="KW-0012">Acyltransferase</keyword>
<dbReference type="SUPFAM" id="SSF51161">
    <property type="entry name" value="Trimeric LpxA-like enzymes"/>
    <property type="match status" value="1"/>
</dbReference>
<protein>
    <recommendedName>
        <fullName evidence="4">Serine acetyltransferase</fullName>
        <ecNumber evidence="4">2.3.1.30</ecNumber>
    </recommendedName>
</protein>
<dbReference type="EMBL" id="FNCJ01000002">
    <property type="protein sequence ID" value="SDG18703.1"/>
    <property type="molecule type" value="Genomic_DNA"/>
</dbReference>
<dbReference type="GO" id="GO:0009001">
    <property type="term" value="F:serine O-acetyltransferase activity"/>
    <property type="evidence" value="ECO:0007669"/>
    <property type="project" value="UniProtKB-EC"/>
</dbReference>
<keyword evidence="2" id="KW-0677">Repeat</keyword>
<name>A0A1G7S6U7_9BURK</name>
<sequence>MSLWTRAKLCLIDNPRGSMMVGLYRLAHQASVKKRGLSGFNLIWAVPVLLGYKYLTELVLGYEIPAATKIGQGFRIHHGYGIVINKHAIFGKNVDIRHGVTVGCKMLTDGTQGPSPVIEDDVELGANSVIIGGITIGQGAKIGAAAVVTRDVPPRAVMIGNPARQIR</sequence>
<proteinExistence type="inferred from homology"/>